<evidence type="ECO:0000313" key="11">
    <source>
        <dbReference type="EMBL" id="SLK18920.1"/>
    </source>
</evidence>
<dbReference type="Pfam" id="PF05164">
    <property type="entry name" value="ZapA"/>
    <property type="match status" value="1"/>
</dbReference>
<dbReference type="Gene3D" id="6.10.250.790">
    <property type="match status" value="1"/>
</dbReference>
<dbReference type="PANTHER" id="PTHR34981">
    <property type="entry name" value="CELL DIVISION PROTEIN ZAPA"/>
    <property type="match status" value="1"/>
</dbReference>
<evidence type="ECO:0000256" key="8">
    <source>
        <dbReference type="ARBA" id="ARBA00026068"/>
    </source>
</evidence>
<evidence type="ECO:0000256" key="6">
    <source>
        <dbReference type="ARBA" id="ARBA00023306"/>
    </source>
</evidence>
<dbReference type="InterPro" id="IPR007838">
    <property type="entry name" value="Cell_div_ZapA-like"/>
</dbReference>
<dbReference type="GO" id="GO:0000921">
    <property type="term" value="P:septin ring assembly"/>
    <property type="evidence" value="ECO:0007669"/>
    <property type="project" value="TreeGrafter"/>
</dbReference>
<evidence type="ECO:0000256" key="2">
    <source>
        <dbReference type="ARBA" id="ARBA00015195"/>
    </source>
</evidence>
<keyword evidence="3" id="KW-0963">Cytoplasm</keyword>
<reference evidence="12" key="1">
    <citation type="submission" date="2017-03" db="EMBL/GenBank/DDBJ databases">
        <authorList>
            <person name="Falquet L."/>
            <person name="Falquet L."/>
        </authorList>
    </citation>
    <scope>NUCLEOTIDE SEQUENCE [LARGE SCALE GENOMIC DNA]</scope>
</reference>
<evidence type="ECO:0000256" key="10">
    <source>
        <dbReference type="SAM" id="Coils"/>
    </source>
</evidence>
<gene>
    <name evidence="11" type="ORF">CCH01_15720</name>
</gene>
<keyword evidence="4" id="KW-0132">Cell division</keyword>
<dbReference type="STRING" id="1351755.CCH01_15720"/>
<keyword evidence="5" id="KW-0717">Septation</keyword>
<organism evidence="11 12">
    <name type="scientific">Clostridium chauvoei JF4335</name>
    <dbReference type="NCBI Taxonomy" id="1351755"/>
    <lineage>
        <taxon>Bacteria</taxon>
        <taxon>Bacillati</taxon>
        <taxon>Bacillota</taxon>
        <taxon>Clostridia</taxon>
        <taxon>Eubacteriales</taxon>
        <taxon>Clostridiaceae</taxon>
        <taxon>Clostridium</taxon>
    </lineage>
</organism>
<dbReference type="InterPro" id="IPR053712">
    <property type="entry name" value="Bac_CellDiv_Activator"/>
</dbReference>
<comment type="subcellular location">
    <subcellularLocation>
        <location evidence="1">Cytoplasm</location>
    </subcellularLocation>
</comment>
<evidence type="ECO:0000256" key="4">
    <source>
        <dbReference type="ARBA" id="ARBA00022618"/>
    </source>
</evidence>
<dbReference type="PANTHER" id="PTHR34981:SF1">
    <property type="entry name" value="CELL DIVISION PROTEIN ZAPA"/>
    <property type="match status" value="1"/>
</dbReference>
<dbReference type="OrthoDB" id="1711036at2"/>
<comment type="subunit">
    <text evidence="8">Homodimer. Interacts with FtsZ.</text>
</comment>
<evidence type="ECO:0000256" key="5">
    <source>
        <dbReference type="ARBA" id="ARBA00023210"/>
    </source>
</evidence>
<comment type="function">
    <text evidence="7">Activator of cell division through the inhibition of FtsZ GTPase activity, therefore promoting FtsZ assembly into bundles of protofilaments necessary for the formation of the division Z ring. It is recruited early at mid-cell but it is not essential for cell division.</text>
</comment>
<dbReference type="GeneID" id="66301902"/>
<sequence length="207" mass="24169">MNTVTIKINGVEYNLKGRENQEYLVQVAKYVDGKVKDIMSNNKKLSSTAAATLASLNIADELFKADIEIEALIKERNTNEEKKIIFSERVKEIKNECDKIISEKDKEIEKLKEIISLMKEKAEEEVKKAQDSNEYKEKFEKLGQEVTIMEEEIKKNLKMKQLLEQRNKEIKFQLQNSKYKILDLENKLIEAQISLAKERKDKNVLLK</sequence>
<protein>
    <recommendedName>
        <fullName evidence="2">Cell division protein ZapA</fullName>
    </recommendedName>
    <alternativeName>
        <fullName evidence="9">Z ring-associated protein ZapA</fullName>
    </alternativeName>
</protein>
<dbReference type="GO" id="GO:0005829">
    <property type="term" value="C:cytosol"/>
    <property type="evidence" value="ECO:0007669"/>
    <property type="project" value="TreeGrafter"/>
</dbReference>
<keyword evidence="10" id="KW-0175">Coiled coil</keyword>
<dbReference type="InterPro" id="IPR036192">
    <property type="entry name" value="Cell_div_ZapA-like_sf"/>
</dbReference>
<proteinExistence type="predicted"/>
<dbReference type="GO" id="GO:0030428">
    <property type="term" value="C:cell septum"/>
    <property type="evidence" value="ECO:0007669"/>
    <property type="project" value="TreeGrafter"/>
</dbReference>
<evidence type="ECO:0000256" key="7">
    <source>
        <dbReference type="ARBA" id="ARBA00024910"/>
    </source>
</evidence>
<accession>S6FA68</accession>
<dbReference type="GO" id="GO:0032153">
    <property type="term" value="C:cell division site"/>
    <property type="evidence" value="ECO:0007669"/>
    <property type="project" value="TreeGrafter"/>
</dbReference>
<evidence type="ECO:0000313" key="12">
    <source>
        <dbReference type="Proteomes" id="UP000190476"/>
    </source>
</evidence>
<evidence type="ECO:0000256" key="1">
    <source>
        <dbReference type="ARBA" id="ARBA00004496"/>
    </source>
</evidence>
<dbReference type="EMBL" id="LT799839">
    <property type="protein sequence ID" value="SLK18920.1"/>
    <property type="molecule type" value="Genomic_DNA"/>
</dbReference>
<keyword evidence="12" id="KW-1185">Reference proteome</keyword>
<dbReference type="GO" id="GO:0043093">
    <property type="term" value="P:FtsZ-dependent cytokinesis"/>
    <property type="evidence" value="ECO:0007669"/>
    <property type="project" value="TreeGrafter"/>
</dbReference>
<feature type="coiled-coil region" evidence="10">
    <location>
        <begin position="90"/>
        <end position="152"/>
    </location>
</feature>
<dbReference type="Proteomes" id="UP000190476">
    <property type="component" value="Chromosome I"/>
</dbReference>
<dbReference type="GO" id="GO:0000917">
    <property type="term" value="P:division septum assembly"/>
    <property type="evidence" value="ECO:0007669"/>
    <property type="project" value="UniProtKB-KW"/>
</dbReference>
<dbReference type="AlphaFoldDB" id="S6FA68"/>
<dbReference type="RefSeq" id="WP_021875891.1">
    <property type="nucleotide sequence ID" value="NZ_CBML010000006.1"/>
</dbReference>
<keyword evidence="6" id="KW-0131">Cell cycle</keyword>
<evidence type="ECO:0000256" key="3">
    <source>
        <dbReference type="ARBA" id="ARBA00022490"/>
    </source>
</evidence>
<dbReference type="SUPFAM" id="SSF102829">
    <property type="entry name" value="Cell division protein ZapA-like"/>
    <property type="match status" value="1"/>
</dbReference>
<name>S6FA68_9CLOT</name>
<evidence type="ECO:0000256" key="9">
    <source>
        <dbReference type="ARBA" id="ARBA00033158"/>
    </source>
</evidence>